<gene>
    <name evidence="13" type="ORF">COT42_07795</name>
</gene>
<evidence type="ECO:0000256" key="5">
    <source>
        <dbReference type="ARBA" id="ARBA00022723"/>
    </source>
</evidence>
<comment type="pathway">
    <text evidence="1">Isoprenoid biosynthesis; dimethylallyl diphosphate biosynthesis; dimethylallyl diphosphate from isopentenyl diphosphate: step 1/1.</text>
</comment>
<feature type="domain" description="Nudix hydrolase" evidence="12">
    <location>
        <begin position="34"/>
        <end position="166"/>
    </location>
</feature>
<keyword evidence="5" id="KW-0479">Metal-binding</keyword>
<sequence>MENKQESKEMVILVDEQDCEIGAAPKLEAHCCGWLHRAFSVFLFDRQKKLLVQRRAKNKYHSGGLWANSCCSHPRPGEETFAAAHRRLREELGVDCEFKELFTFIYKAELDKGLFEHEYDHILIGCFDGPLRPDPKEVMAWQWLSLDQLKDEIKNKPEQYASWLRLSLEEVINRQQEIF</sequence>
<evidence type="ECO:0000256" key="11">
    <source>
        <dbReference type="PIRSR" id="PIRSR018427-1"/>
    </source>
</evidence>
<keyword evidence="7" id="KW-0464">Manganese</keyword>
<evidence type="ECO:0000256" key="2">
    <source>
        <dbReference type="ARBA" id="ARBA00007579"/>
    </source>
</evidence>
<dbReference type="InterPro" id="IPR056375">
    <property type="entry name" value="Idi_bact"/>
</dbReference>
<dbReference type="PROSITE" id="PS51462">
    <property type="entry name" value="NUDIX"/>
    <property type="match status" value="1"/>
</dbReference>
<dbReference type="GO" id="GO:0004452">
    <property type="term" value="F:isopentenyl-diphosphate delta-isomerase activity"/>
    <property type="evidence" value="ECO:0007669"/>
    <property type="project" value="UniProtKB-UniRule"/>
</dbReference>
<dbReference type="UniPathway" id="UPA00059">
    <property type="reaction ID" value="UER00104"/>
</dbReference>
<dbReference type="PANTHER" id="PTHR10885">
    <property type="entry name" value="ISOPENTENYL-DIPHOSPHATE DELTA-ISOMERASE"/>
    <property type="match status" value="1"/>
</dbReference>
<evidence type="ECO:0000259" key="12">
    <source>
        <dbReference type="PROSITE" id="PS51462"/>
    </source>
</evidence>
<keyword evidence="9 13" id="KW-0413">Isomerase</keyword>
<reference evidence="13 14" key="1">
    <citation type="submission" date="2017-09" db="EMBL/GenBank/DDBJ databases">
        <title>Depth-based differentiation of microbial function through sediment-hosted aquifers and enrichment of novel symbionts in the deep terrestrial subsurface.</title>
        <authorList>
            <person name="Probst A.J."/>
            <person name="Ladd B."/>
            <person name="Jarett J.K."/>
            <person name="Geller-Mcgrath D.E."/>
            <person name="Sieber C.M."/>
            <person name="Emerson J.B."/>
            <person name="Anantharaman K."/>
            <person name="Thomas B.C."/>
            <person name="Malmstrom R."/>
            <person name="Stieglmeier M."/>
            <person name="Klingl A."/>
            <person name="Woyke T."/>
            <person name="Ryan C.M."/>
            <person name="Banfield J.F."/>
        </authorList>
    </citation>
    <scope>NUCLEOTIDE SEQUENCE [LARGE SCALE GENOMIC DNA]</scope>
    <source>
        <strain evidence="13">CG08_land_8_20_14_0_20_45_16</strain>
    </source>
</reference>
<proteinExistence type="inferred from homology"/>
<dbReference type="GO" id="GO:0009240">
    <property type="term" value="P:isopentenyl diphosphate biosynthetic process"/>
    <property type="evidence" value="ECO:0007669"/>
    <property type="project" value="TreeGrafter"/>
</dbReference>
<keyword evidence="8" id="KW-0414">Isoprene biosynthesis</keyword>
<dbReference type="SUPFAM" id="SSF55811">
    <property type="entry name" value="Nudix"/>
    <property type="match status" value="1"/>
</dbReference>
<dbReference type="InterPro" id="IPR015797">
    <property type="entry name" value="NUDIX_hydrolase-like_dom_sf"/>
</dbReference>
<feature type="active site" evidence="11">
    <location>
        <position position="71"/>
    </location>
</feature>
<name>A0A2H0XUB7_UNCSA</name>
<dbReference type="NCBIfam" id="NF002995">
    <property type="entry name" value="PRK03759.1"/>
    <property type="match status" value="1"/>
</dbReference>
<feature type="active site" evidence="11">
    <location>
        <position position="118"/>
    </location>
</feature>
<evidence type="ECO:0000256" key="10">
    <source>
        <dbReference type="NCBIfam" id="TIGR02150"/>
    </source>
</evidence>
<evidence type="ECO:0000256" key="9">
    <source>
        <dbReference type="ARBA" id="ARBA00023235"/>
    </source>
</evidence>
<dbReference type="EC" id="5.3.3.2" evidence="3 10"/>
<keyword evidence="6" id="KW-0460">Magnesium</keyword>
<evidence type="ECO:0000256" key="8">
    <source>
        <dbReference type="ARBA" id="ARBA00023229"/>
    </source>
</evidence>
<dbReference type="Proteomes" id="UP000231343">
    <property type="component" value="Unassembled WGS sequence"/>
</dbReference>
<protein>
    <recommendedName>
        <fullName evidence="3 10">Isopentenyl-diphosphate delta-isomerase</fullName>
        <ecNumber evidence="3 10">5.3.3.2</ecNumber>
    </recommendedName>
</protein>
<dbReference type="PANTHER" id="PTHR10885:SF0">
    <property type="entry name" value="ISOPENTENYL-DIPHOSPHATE DELTA-ISOMERASE"/>
    <property type="match status" value="1"/>
</dbReference>
<dbReference type="NCBIfam" id="TIGR02150">
    <property type="entry name" value="IPP_isom_1"/>
    <property type="match status" value="1"/>
</dbReference>
<evidence type="ECO:0000313" key="14">
    <source>
        <dbReference type="Proteomes" id="UP000231343"/>
    </source>
</evidence>
<evidence type="ECO:0000256" key="3">
    <source>
        <dbReference type="ARBA" id="ARBA00012057"/>
    </source>
</evidence>
<evidence type="ECO:0000256" key="7">
    <source>
        <dbReference type="ARBA" id="ARBA00023211"/>
    </source>
</evidence>
<dbReference type="Gene3D" id="3.90.79.10">
    <property type="entry name" value="Nucleoside Triphosphate Pyrophosphohydrolase"/>
    <property type="match status" value="1"/>
</dbReference>
<evidence type="ECO:0000256" key="4">
    <source>
        <dbReference type="ARBA" id="ARBA00022490"/>
    </source>
</evidence>
<dbReference type="InterPro" id="IPR011876">
    <property type="entry name" value="IsopentenylPP_isomerase_typ1"/>
</dbReference>
<evidence type="ECO:0000256" key="6">
    <source>
        <dbReference type="ARBA" id="ARBA00022842"/>
    </source>
</evidence>
<comment type="similarity">
    <text evidence="2">Belongs to the IPP isomerase type 1 family.</text>
</comment>
<dbReference type="GO" id="GO:0046872">
    <property type="term" value="F:metal ion binding"/>
    <property type="evidence" value="ECO:0007669"/>
    <property type="project" value="UniProtKB-KW"/>
</dbReference>
<keyword evidence="4" id="KW-0963">Cytoplasm</keyword>
<dbReference type="CDD" id="cd02885">
    <property type="entry name" value="NUDIX_IPP_Isomerase"/>
    <property type="match status" value="1"/>
</dbReference>
<dbReference type="EMBL" id="PEYM01000128">
    <property type="protein sequence ID" value="PIS28536.1"/>
    <property type="molecule type" value="Genomic_DNA"/>
</dbReference>
<dbReference type="Pfam" id="PF00293">
    <property type="entry name" value="NUDIX"/>
    <property type="match status" value="1"/>
</dbReference>
<comment type="caution">
    <text evidence="13">The sequence shown here is derived from an EMBL/GenBank/DDBJ whole genome shotgun (WGS) entry which is preliminary data.</text>
</comment>
<evidence type="ECO:0000313" key="13">
    <source>
        <dbReference type="EMBL" id="PIS28536.1"/>
    </source>
</evidence>
<dbReference type="PIRSF" id="PIRSF018427">
    <property type="entry name" value="Isopntndiph_ism"/>
    <property type="match status" value="1"/>
</dbReference>
<organism evidence="13 14">
    <name type="scientific">Candidatus Saganbacteria bacterium CG08_land_8_20_14_0_20_45_16</name>
    <dbReference type="NCBI Taxonomy" id="2014293"/>
    <lineage>
        <taxon>Bacteria</taxon>
        <taxon>Bacillati</taxon>
        <taxon>Saganbacteria</taxon>
    </lineage>
</organism>
<dbReference type="InterPro" id="IPR000086">
    <property type="entry name" value="NUDIX_hydrolase_dom"/>
</dbReference>
<accession>A0A2H0XUB7</accession>
<dbReference type="HAMAP" id="MF_00202">
    <property type="entry name" value="Idi"/>
    <property type="match status" value="1"/>
</dbReference>
<dbReference type="GO" id="GO:0005737">
    <property type="term" value="C:cytoplasm"/>
    <property type="evidence" value="ECO:0007669"/>
    <property type="project" value="TreeGrafter"/>
</dbReference>
<dbReference type="GO" id="GO:0050992">
    <property type="term" value="P:dimethylallyl diphosphate biosynthetic process"/>
    <property type="evidence" value="ECO:0007669"/>
    <property type="project" value="UniProtKB-UniPathway"/>
</dbReference>
<evidence type="ECO:0000256" key="1">
    <source>
        <dbReference type="ARBA" id="ARBA00004826"/>
    </source>
</evidence>
<dbReference type="AlphaFoldDB" id="A0A2H0XUB7"/>